<keyword evidence="2" id="KW-1185">Reference proteome</keyword>
<gene>
    <name evidence="1" type="ORF">T01_8601</name>
</gene>
<comment type="caution">
    <text evidence="1">The sequence shown here is derived from an EMBL/GenBank/DDBJ whole genome shotgun (WGS) entry which is preliminary data.</text>
</comment>
<sequence>MMCKSTYICPSEAGSPSMEHDLLYKYNAEPRYSFLYYN</sequence>
<name>A0A0V0YT23_TRISP</name>
<reference evidence="1 2" key="1">
    <citation type="submission" date="2015-01" db="EMBL/GenBank/DDBJ databases">
        <title>Evolution of Trichinella species and genotypes.</title>
        <authorList>
            <person name="Korhonen P.K."/>
            <person name="Edoardo P."/>
            <person name="Giuseppe L.R."/>
            <person name="Gasser R.B."/>
        </authorList>
    </citation>
    <scope>NUCLEOTIDE SEQUENCE [LARGE SCALE GENOMIC DNA]</scope>
    <source>
        <strain evidence="1">ISS3</strain>
    </source>
</reference>
<evidence type="ECO:0000313" key="1">
    <source>
        <dbReference type="EMBL" id="KRY03256.1"/>
    </source>
</evidence>
<proteinExistence type="predicted"/>
<evidence type="ECO:0000313" key="2">
    <source>
        <dbReference type="Proteomes" id="UP000054776"/>
    </source>
</evidence>
<dbReference type="Proteomes" id="UP000054776">
    <property type="component" value="Unassembled WGS sequence"/>
</dbReference>
<dbReference type="EMBL" id="JYDH01005335">
    <property type="protein sequence ID" value="KRY03256.1"/>
    <property type="molecule type" value="Genomic_DNA"/>
</dbReference>
<accession>A0A0V0YT23</accession>
<dbReference type="AlphaFoldDB" id="A0A0V0YT23"/>
<organism evidence="1 2">
    <name type="scientific">Trichinella spiralis</name>
    <name type="common">Trichina worm</name>
    <dbReference type="NCBI Taxonomy" id="6334"/>
    <lineage>
        <taxon>Eukaryota</taxon>
        <taxon>Metazoa</taxon>
        <taxon>Ecdysozoa</taxon>
        <taxon>Nematoda</taxon>
        <taxon>Enoplea</taxon>
        <taxon>Dorylaimia</taxon>
        <taxon>Trichinellida</taxon>
        <taxon>Trichinellidae</taxon>
        <taxon>Trichinella</taxon>
    </lineage>
</organism>
<dbReference type="InParanoid" id="A0A0V0YT23"/>
<protein>
    <submittedName>
        <fullName evidence="1">Uncharacterized protein</fullName>
    </submittedName>
</protein>